<sequence length="182" mass="21074">MSTTQSLCYAQAYRKKKAGEITEKEYFYHLFQHVSRTGIEHKGDERVHFNLEKVDPLGYSINCMIVNMMEPVDDPNPFEEVFDAYRNGTVSDIKTKLANLKPSYEPKVRKLLALLSLQERNAPVLKWLLDDGIETYEAGFEDEARRVQKGKDPETWKLLHESNFKTSVPWKQPKTRGSHPLA</sequence>
<dbReference type="AlphaFoldDB" id="A0A6A6XCI1"/>
<dbReference type="EMBL" id="MU001920">
    <property type="protein sequence ID" value="KAF2793615.1"/>
    <property type="molecule type" value="Genomic_DNA"/>
</dbReference>
<organism evidence="1 2">
    <name type="scientific">Melanomma pulvis-pyrius CBS 109.77</name>
    <dbReference type="NCBI Taxonomy" id="1314802"/>
    <lineage>
        <taxon>Eukaryota</taxon>
        <taxon>Fungi</taxon>
        <taxon>Dikarya</taxon>
        <taxon>Ascomycota</taxon>
        <taxon>Pezizomycotina</taxon>
        <taxon>Dothideomycetes</taxon>
        <taxon>Pleosporomycetidae</taxon>
        <taxon>Pleosporales</taxon>
        <taxon>Melanommataceae</taxon>
        <taxon>Melanomma</taxon>
    </lineage>
</organism>
<dbReference type="Proteomes" id="UP000799757">
    <property type="component" value="Unassembled WGS sequence"/>
</dbReference>
<name>A0A6A6XCI1_9PLEO</name>
<proteinExistence type="predicted"/>
<accession>A0A6A6XCI1</accession>
<evidence type="ECO:0000313" key="2">
    <source>
        <dbReference type="Proteomes" id="UP000799757"/>
    </source>
</evidence>
<evidence type="ECO:0000313" key="1">
    <source>
        <dbReference type="EMBL" id="KAF2793615.1"/>
    </source>
</evidence>
<dbReference type="OrthoDB" id="3764736at2759"/>
<reference evidence="1" key="1">
    <citation type="journal article" date="2020" name="Stud. Mycol.">
        <title>101 Dothideomycetes genomes: a test case for predicting lifestyles and emergence of pathogens.</title>
        <authorList>
            <person name="Haridas S."/>
            <person name="Albert R."/>
            <person name="Binder M."/>
            <person name="Bloem J."/>
            <person name="Labutti K."/>
            <person name="Salamov A."/>
            <person name="Andreopoulos B."/>
            <person name="Baker S."/>
            <person name="Barry K."/>
            <person name="Bills G."/>
            <person name="Bluhm B."/>
            <person name="Cannon C."/>
            <person name="Castanera R."/>
            <person name="Culley D."/>
            <person name="Daum C."/>
            <person name="Ezra D."/>
            <person name="Gonzalez J."/>
            <person name="Henrissat B."/>
            <person name="Kuo A."/>
            <person name="Liang C."/>
            <person name="Lipzen A."/>
            <person name="Lutzoni F."/>
            <person name="Magnuson J."/>
            <person name="Mondo S."/>
            <person name="Nolan M."/>
            <person name="Ohm R."/>
            <person name="Pangilinan J."/>
            <person name="Park H.-J."/>
            <person name="Ramirez L."/>
            <person name="Alfaro M."/>
            <person name="Sun H."/>
            <person name="Tritt A."/>
            <person name="Yoshinaga Y."/>
            <person name="Zwiers L.-H."/>
            <person name="Turgeon B."/>
            <person name="Goodwin S."/>
            <person name="Spatafora J."/>
            <person name="Crous P."/>
            <person name="Grigoriev I."/>
        </authorList>
    </citation>
    <scope>NUCLEOTIDE SEQUENCE</scope>
    <source>
        <strain evidence="1">CBS 109.77</strain>
    </source>
</reference>
<protein>
    <submittedName>
        <fullName evidence="1">Uncharacterized protein</fullName>
    </submittedName>
</protein>
<gene>
    <name evidence="1" type="ORF">K505DRAFT_375201</name>
</gene>
<keyword evidence="2" id="KW-1185">Reference proteome</keyword>